<evidence type="ECO:0000256" key="2">
    <source>
        <dbReference type="ARBA" id="ARBA00023180"/>
    </source>
</evidence>
<keyword evidence="4" id="KW-1133">Transmembrane helix</keyword>
<dbReference type="AlphaFoldDB" id="A0AAV2JYH4"/>
<sequence length="237" mass="26631">MPRRRRSGGTFCVLEEDGWRVKGISTLHIQHVHRGLLNRRIVCRVQTPVGDDQGCVWLTQAEVGPLQRALEWFLGPCLLLLLLSVCVYCCRLELLLLYRDLRTRFRTGHQVPCEKLYDAVVTCVIQSPSGLAPSELSHFSQQLLPRHLEDHWGYRLYIQGRDDCPGEALHDALSAVVQSSRRLLLLLCGSDSLGAPPLSQELQPLCYEQSVGLYDALTHREPRVVLIEISAEDGLGG</sequence>
<name>A0AAV2JYH4_KNICA</name>
<dbReference type="EMBL" id="OZ035837">
    <property type="protein sequence ID" value="CAL1581751.1"/>
    <property type="molecule type" value="Genomic_DNA"/>
</dbReference>
<dbReference type="PRINTS" id="PR01537">
    <property type="entry name" value="INTRLKN1R1F"/>
</dbReference>
<dbReference type="PANTHER" id="PTHR11890">
    <property type="entry name" value="INTERLEUKIN-1 RECEPTOR FAMILY MEMBER"/>
    <property type="match status" value="1"/>
</dbReference>
<accession>A0AAV2JYH4</accession>
<keyword evidence="3" id="KW-0393">Immunoglobulin domain</keyword>
<feature type="domain" description="TIR" evidence="5">
    <location>
        <begin position="115"/>
        <end position="237"/>
    </location>
</feature>
<evidence type="ECO:0000313" key="7">
    <source>
        <dbReference type="Proteomes" id="UP001497482"/>
    </source>
</evidence>
<organism evidence="6 7">
    <name type="scientific">Knipowitschia caucasica</name>
    <name type="common">Caucasian dwarf goby</name>
    <name type="synonym">Pomatoschistus caucasicus</name>
    <dbReference type="NCBI Taxonomy" id="637954"/>
    <lineage>
        <taxon>Eukaryota</taxon>
        <taxon>Metazoa</taxon>
        <taxon>Chordata</taxon>
        <taxon>Craniata</taxon>
        <taxon>Vertebrata</taxon>
        <taxon>Euteleostomi</taxon>
        <taxon>Actinopterygii</taxon>
        <taxon>Neopterygii</taxon>
        <taxon>Teleostei</taxon>
        <taxon>Neoteleostei</taxon>
        <taxon>Acanthomorphata</taxon>
        <taxon>Gobiaria</taxon>
        <taxon>Gobiiformes</taxon>
        <taxon>Gobioidei</taxon>
        <taxon>Gobiidae</taxon>
        <taxon>Gobiinae</taxon>
        <taxon>Knipowitschia</taxon>
    </lineage>
</organism>
<dbReference type="InterPro" id="IPR035897">
    <property type="entry name" value="Toll_tir_struct_dom_sf"/>
</dbReference>
<keyword evidence="4" id="KW-0472">Membrane</keyword>
<keyword evidence="4" id="KW-0812">Transmembrane</keyword>
<evidence type="ECO:0000259" key="5">
    <source>
        <dbReference type="PROSITE" id="PS50104"/>
    </source>
</evidence>
<evidence type="ECO:0000256" key="1">
    <source>
        <dbReference type="ARBA" id="ARBA00023157"/>
    </source>
</evidence>
<dbReference type="GO" id="GO:0007165">
    <property type="term" value="P:signal transduction"/>
    <property type="evidence" value="ECO:0007669"/>
    <property type="project" value="InterPro"/>
</dbReference>
<dbReference type="SUPFAM" id="SSF52200">
    <property type="entry name" value="Toll/Interleukin receptor TIR domain"/>
    <property type="match status" value="1"/>
</dbReference>
<reference evidence="6 7" key="1">
    <citation type="submission" date="2024-04" db="EMBL/GenBank/DDBJ databases">
        <authorList>
            <person name="Waldvogel A.-M."/>
            <person name="Schoenle A."/>
        </authorList>
    </citation>
    <scope>NUCLEOTIDE SEQUENCE [LARGE SCALE GENOMIC DNA]</scope>
</reference>
<keyword evidence="2" id="KW-0325">Glycoprotein</keyword>
<feature type="transmembrane region" description="Helical" evidence="4">
    <location>
        <begin position="73"/>
        <end position="98"/>
    </location>
</feature>
<evidence type="ECO:0000256" key="4">
    <source>
        <dbReference type="SAM" id="Phobius"/>
    </source>
</evidence>
<dbReference type="PROSITE" id="PS50104">
    <property type="entry name" value="TIR"/>
    <property type="match status" value="1"/>
</dbReference>
<dbReference type="Gene3D" id="3.40.50.10140">
    <property type="entry name" value="Toll/interleukin-1 receptor homology (TIR) domain"/>
    <property type="match status" value="1"/>
</dbReference>
<dbReference type="InterPro" id="IPR000157">
    <property type="entry name" value="TIR_dom"/>
</dbReference>
<protein>
    <recommendedName>
        <fullName evidence="5">TIR domain-containing protein</fullName>
    </recommendedName>
</protein>
<keyword evidence="7" id="KW-1185">Reference proteome</keyword>
<keyword evidence="1" id="KW-1015">Disulfide bond</keyword>
<dbReference type="Proteomes" id="UP001497482">
    <property type="component" value="Chromosome 15"/>
</dbReference>
<proteinExistence type="predicted"/>
<evidence type="ECO:0000313" key="6">
    <source>
        <dbReference type="EMBL" id="CAL1581751.1"/>
    </source>
</evidence>
<dbReference type="PANTHER" id="PTHR11890:SF26">
    <property type="entry name" value="INTERLEUKIN-1 RECEPTOR TYPE 1"/>
    <property type="match status" value="1"/>
</dbReference>
<dbReference type="InterPro" id="IPR015621">
    <property type="entry name" value="IL-1_rcpt_fam"/>
</dbReference>
<evidence type="ECO:0000256" key="3">
    <source>
        <dbReference type="ARBA" id="ARBA00023319"/>
    </source>
</evidence>
<gene>
    <name evidence="6" type="ORF">KC01_LOCUS12482</name>
</gene>